<dbReference type="STRING" id="1075417.SAMN05421823_101477"/>
<evidence type="ECO:0000256" key="1">
    <source>
        <dbReference type="SAM" id="SignalP"/>
    </source>
</evidence>
<dbReference type="AlphaFoldDB" id="A0A1G8XVA4"/>
<name>A0A1G8XVA4_9BACT</name>
<dbReference type="RefSeq" id="WP_089678545.1">
    <property type="nucleotide sequence ID" value="NZ_FNFO01000001.1"/>
</dbReference>
<dbReference type="Proteomes" id="UP000198510">
    <property type="component" value="Unassembled WGS sequence"/>
</dbReference>
<keyword evidence="3" id="KW-1185">Reference proteome</keyword>
<dbReference type="GO" id="GO:0019867">
    <property type="term" value="C:outer membrane"/>
    <property type="evidence" value="ECO:0007669"/>
    <property type="project" value="InterPro"/>
</dbReference>
<proteinExistence type="predicted"/>
<organism evidence="2 3">
    <name type="scientific">Catalinimonas alkaloidigena</name>
    <dbReference type="NCBI Taxonomy" id="1075417"/>
    <lineage>
        <taxon>Bacteria</taxon>
        <taxon>Pseudomonadati</taxon>
        <taxon>Bacteroidota</taxon>
        <taxon>Cytophagia</taxon>
        <taxon>Cytophagales</taxon>
        <taxon>Catalimonadaceae</taxon>
        <taxon>Catalinimonas</taxon>
    </lineage>
</organism>
<gene>
    <name evidence="2" type="ORF">SAMN05421823_101477</name>
</gene>
<dbReference type="InterPro" id="IPR007485">
    <property type="entry name" value="LPS_assembly_LptE"/>
</dbReference>
<dbReference type="GO" id="GO:0043165">
    <property type="term" value="P:Gram-negative-bacterium-type cell outer membrane assembly"/>
    <property type="evidence" value="ECO:0007669"/>
    <property type="project" value="InterPro"/>
</dbReference>
<feature type="chain" id="PRO_5011569249" evidence="1">
    <location>
        <begin position="25"/>
        <end position="171"/>
    </location>
</feature>
<sequence>MSRKVVWGALVWASWMLASCGVSYSFTGADIGNAKTISIQTFVDDVGTGPTNLAIRFSENLREFYQRNTSLSLVSDQPGDLQLDGAIVGYDLTPIAPQAGATESAALNRLTIRIEANYVNTLDDTKDFQSTFSAYEDFPQSQDLASVEQELIETITDRIILDIFNKSVANW</sequence>
<protein>
    <submittedName>
        <fullName evidence="2">Lipopolysaccharide-assembly</fullName>
    </submittedName>
</protein>
<evidence type="ECO:0000313" key="2">
    <source>
        <dbReference type="EMBL" id="SDJ94104.1"/>
    </source>
</evidence>
<dbReference type="PROSITE" id="PS51257">
    <property type="entry name" value="PROKAR_LIPOPROTEIN"/>
    <property type="match status" value="1"/>
</dbReference>
<dbReference type="OrthoDB" id="9790776at2"/>
<dbReference type="EMBL" id="FNFO01000001">
    <property type="protein sequence ID" value="SDJ94104.1"/>
    <property type="molecule type" value="Genomic_DNA"/>
</dbReference>
<keyword evidence="1" id="KW-0732">Signal</keyword>
<accession>A0A1G8XVA4</accession>
<dbReference type="Pfam" id="PF04390">
    <property type="entry name" value="LptE"/>
    <property type="match status" value="1"/>
</dbReference>
<feature type="signal peptide" evidence="1">
    <location>
        <begin position="1"/>
        <end position="24"/>
    </location>
</feature>
<evidence type="ECO:0000313" key="3">
    <source>
        <dbReference type="Proteomes" id="UP000198510"/>
    </source>
</evidence>
<reference evidence="2 3" key="1">
    <citation type="submission" date="2016-10" db="EMBL/GenBank/DDBJ databases">
        <authorList>
            <person name="de Groot N.N."/>
        </authorList>
    </citation>
    <scope>NUCLEOTIDE SEQUENCE [LARGE SCALE GENOMIC DNA]</scope>
    <source>
        <strain evidence="2 3">DSM 25186</strain>
    </source>
</reference>